<sequence>MLIDHWPVKGLSVRSPCLELRLPSEEELAEVADVAARGVHDPKDRPFLTPWTDLPPTERARYVVQQHWSRLGRWTPQNWALELVAFFEGRPIGVQDMRAVDFGIRREIVSGSWIGLNHQGRGLGTEMRLAMLHLAFEELGAVSATSMSFTDNISSLSVSRKLGYRPDGITRDVLHGKVVESQRFRLSRKDWYAQERPPVTVSGLTGCEELFGIGGREQARGMA</sequence>
<dbReference type="InterPro" id="IPR016181">
    <property type="entry name" value="Acyl_CoA_acyltransferase"/>
</dbReference>
<feature type="domain" description="N-acetyltransferase" evidence="1">
    <location>
        <begin position="18"/>
        <end position="185"/>
    </location>
</feature>
<dbReference type="PROSITE" id="PS51186">
    <property type="entry name" value="GNAT"/>
    <property type="match status" value="1"/>
</dbReference>
<proteinExistence type="predicted"/>
<name>A0ABR7SSX4_9ACTN</name>
<dbReference type="Proteomes" id="UP000642284">
    <property type="component" value="Unassembled WGS sequence"/>
</dbReference>
<dbReference type="SUPFAM" id="SSF55729">
    <property type="entry name" value="Acyl-CoA N-acyltransferases (Nat)"/>
    <property type="match status" value="1"/>
</dbReference>
<accession>A0ABR7SSX4</accession>
<evidence type="ECO:0000313" key="2">
    <source>
        <dbReference type="EMBL" id="MBC9717775.1"/>
    </source>
</evidence>
<dbReference type="RefSeq" id="WP_187818222.1">
    <property type="nucleotide sequence ID" value="NZ_JACTVJ010000021.1"/>
</dbReference>
<protein>
    <submittedName>
        <fullName evidence="2">GNAT family N-acetyltransferase</fullName>
    </submittedName>
</protein>
<dbReference type="Gene3D" id="3.40.630.30">
    <property type="match status" value="1"/>
</dbReference>
<dbReference type="EMBL" id="JACTVJ010000021">
    <property type="protein sequence ID" value="MBC9717775.1"/>
    <property type="molecule type" value="Genomic_DNA"/>
</dbReference>
<evidence type="ECO:0000259" key="1">
    <source>
        <dbReference type="PROSITE" id="PS51186"/>
    </source>
</evidence>
<dbReference type="Pfam" id="PF13302">
    <property type="entry name" value="Acetyltransf_3"/>
    <property type="match status" value="1"/>
</dbReference>
<comment type="caution">
    <text evidence="2">The sequence shown here is derived from an EMBL/GenBank/DDBJ whole genome shotgun (WGS) entry which is preliminary data.</text>
</comment>
<dbReference type="InterPro" id="IPR000182">
    <property type="entry name" value="GNAT_dom"/>
</dbReference>
<gene>
    <name evidence="2" type="ORF">H9Y04_35120</name>
</gene>
<dbReference type="PANTHER" id="PTHR43441:SF11">
    <property type="entry name" value="RIBOSOMAL-PROTEIN-SERINE ACETYLTRANSFERASE"/>
    <property type="match status" value="1"/>
</dbReference>
<evidence type="ECO:0000313" key="3">
    <source>
        <dbReference type="Proteomes" id="UP000642284"/>
    </source>
</evidence>
<reference evidence="2 3" key="1">
    <citation type="submission" date="2020-08" db="EMBL/GenBank/DDBJ databases">
        <title>Genemic of Streptomyces polyaspartic.</title>
        <authorList>
            <person name="Liu W."/>
        </authorList>
    </citation>
    <scope>NUCLEOTIDE SEQUENCE [LARGE SCALE GENOMIC DNA]</scope>
    <source>
        <strain evidence="2 3">TRM66268-LWL</strain>
    </source>
</reference>
<dbReference type="InterPro" id="IPR051908">
    <property type="entry name" value="Ribosomal_N-acetyltransferase"/>
</dbReference>
<keyword evidence="3" id="KW-1185">Reference proteome</keyword>
<dbReference type="PANTHER" id="PTHR43441">
    <property type="entry name" value="RIBOSOMAL-PROTEIN-SERINE ACETYLTRANSFERASE"/>
    <property type="match status" value="1"/>
</dbReference>
<organism evidence="2 3">
    <name type="scientific">Streptomyces polyasparticus</name>
    <dbReference type="NCBI Taxonomy" id="2767826"/>
    <lineage>
        <taxon>Bacteria</taxon>
        <taxon>Bacillati</taxon>
        <taxon>Actinomycetota</taxon>
        <taxon>Actinomycetes</taxon>
        <taxon>Kitasatosporales</taxon>
        <taxon>Streptomycetaceae</taxon>
        <taxon>Streptomyces</taxon>
    </lineage>
</organism>